<sequence length="72" mass="7856">MQITLDIPDQLGQKLAALPDPQGFVIDLLAESLTGGLSQDEWWLLLEEIEGIAADTGITDLAERHDHYLGAI</sequence>
<name>A0A2K8U7N9_9GAMM</name>
<dbReference type="KEGG" id="tsy:THSYN_11760"/>
<dbReference type="AlphaFoldDB" id="A0A2K8U7N9"/>
<dbReference type="Proteomes" id="UP000232638">
    <property type="component" value="Chromosome"/>
</dbReference>
<dbReference type="RefSeq" id="WP_100919331.1">
    <property type="nucleotide sequence ID" value="NZ_CP020370.1"/>
</dbReference>
<reference evidence="1 2" key="1">
    <citation type="submission" date="2017-03" db="EMBL/GenBank/DDBJ databases">
        <title>Complete genome sequence of Candidatus 'Thiodictyon syntrophicum' sp. nov. strain Cad16T, a photolithoautotroph purple sulfur bacterium isolated from an alpine meromictic lake.</title>
        <authorList>
            <person name="Luedin S.M."/>
            <person name="Pothier J.F."/>
            <person name="Danza F."/>
            <person name="Storelli N."/>
            <person name="Wittwer M."/>
            <person name="Tonolla M."/>
        </authorList>
    </citation>
    <scope>NUCLEOTIDE SEQUENCE [LARGE SCALE GENOMIC DNA]</scope>
    <source>
        <strain evidence="1 2">Cad16T</strain>
    </source>
</reference>
<evidence type="ECO:0000313" key="1">
    <source>
        <dbReference type="EMBL" id="AUB81564.1"/>
    </source>
</evidence>
<gene>
    <name evidence="1" type="ORF">THSYN_11760</name>
</gene>
<keyword evidence="2" id="KW-1185">Reference proteome</keyword>
<organism evidence="1 2">
    <name type="scientific">Candidatus Thiodictyon syntrophicum</name>
    <dbReference type="NCBI Taxonomy" id="1166950"/>
    <lineage>
        <taxon>Bacteria</taxon>
        <taxon>Pseudomonadati</taxon>
        <taxon>Pseudomonadota</taxon>
        <taxon>Gammaproteobacteria</taxon>
        <taxon>Chromatiales</taxon>
        <taxon>Chromatiaceae</taxon>
        <taxon>Thiodictyon</taxon>
    </lineage>
</organism>
<accession>A0A2K8U7N9</accession>
<dbReference type="EMBL" id="CP020370">
    <property type="protein sequence ID" value="AUB81564.1"/>
    <property type="molecule type" value="Genomic_DNA"/>
</dbReference>
<evidence type="ECO:0000313" key="2">
    <source>
        <dbReference type="Proteomes" id="UP000232638"/>
    </source>
</evidence>
<protein>
    <submittedName>
        <fullName evidence="1">Uncharacterized protein</fullName>
    </submittedName>
</protein>
<dbReference type="OrthoDB" id="598210at2"/>
<proteinExistence type="predicted"/>